<gene>
    <name evidence="1" type="ORF">CETO_132</name>
</gene>
<dbReference type="EMBL" id="MG649966">
    <property type="protein sequence ID" value="AUG85116.1"/>
    <property type="molecule type" value="Genomic_DNA"/>
</dbReference>
<evidence type="ECO:0000313" key="1">
    <source>
        <dbReference type="EMBL" id="AUG85116.1"/>
    </source>
</evidence>
<name>A0A2H5BGJ8_9CAUD</name>
<keyword evidence="2" id="KW-1185">Reference proteome</keyword>
<evidence type="ECO:0000313" key="2">
    <source>
        <dbReference type="Proteomes" id="UP000240819"/>
    </source>
</evidence>
<accession>A0A2H5BGJ8</accession>
<proteinExistence type="predicted"/>
<organism evidence="1 2">
    <name type="scientific">Vibrio phage Ceto</name>
    <dbReference type="NCBI Taxonomy" id="2570300"/>
    <lineage>
        <taxon>Viruses</taxon>
        <taxon>Duplodnaviria</taxon>
        <taxon>Heunggongvirae</taxon>
        <taxon>Uroviricota</taxon>
        <taxon>Caudoviricetes</taxon>
        <taxon>Demerecviridae</taxon>
        <taxon>Ermolyevavirinae</taxon>
        <taxon>Cetovirus</taxon>
        <taxon>Cetovirus ceto</taxon>
    </lineage>
</organism>
<reference evidence="1 2" key="1">
    <citation type="submission" date="2017-12" db="EMBL/GenBank/DDBJ databases">
        <authorList>
            <person name="Lestochi C.V."/>
            <person name="Miller K.C."/>
            <person name="Miller J.S."/>
            <person name="Stanton M.L."/>
            <person name="Broussard G.W."/>
        </authorList>
    </citation>
    <scope>NUCLEOTIDE SEQUENCE [LARGE SCALE GENOMIC DNA]</scope>
</reference>
<protein>
    <submittedName>
        <fullName evidence="1">Uncharacterized protein</fullName>
    </submittedName>
</protein>
<sequence length="64" mass="7520">MIKKIIRRNKQKFTAIFKEGRRMFPKGEFNNVTYLGQSNGMNLFRADEGFAYKGMTFCNEATWS</sequence>
<dbReference type="Proteomes" id="UP000240819">
    <property type="component" value="Segment"/>
</dbReference>